<protein>
    <submittedName>
        <fullName evidence="1">Uncharacterized protein</fullName>
    </submittedName>
</protein>
<accession>A0A6H5GX49</accession>
<organism evidence="1 2">
    <name type="scientific">Nesidiocoris tenuis</name>
    <dbReference type="NCBI Taxonomy" id="355587"/>
    <lineage>
        <taxon>Eukaryota</taxon>
        <taxon>Metazoa</taxon>
        <taxon>Ecdysozoa</taxon>
        <taxon>Arthropoda</taxon>
        <taxon>Hexapoda</taxon>
        <taxon>Insecta</taxon>
        <taxon>Pterygota</taxon>
        <taxon>Neoptera</taxon>
        <taxon>Paraneoptera</taxon>
        <taxon>Hemiptera</taxon>
        <taxon>Heteroptera</taxon>
        <taxon>Panheteroptera</taxon>
        <taxon>Cimicomorpha</taxon>
        <taxon>Miridae</taxon>
        <taxon>Dicyphina</taxon>
        <taxon>Nesidiocoris</taxon>
    </lineage>
</organism>
<keyword evidence="2" id="KW-1185">Reference proteome</keyword>
<evidence type="ECO:0000313" key="2">
    <source>
        <dbReference type="Proteomes" id="UP000479000"/>
    </source>
</evidence>
<gene>
    <name evidence="1" type="ORF">NTEN_LOCUS13639</name>
</gene>
<dbReference type="AlphaFoldDB" id="A0A6H5GX49"/>
<sequence>MVTVKEGPIHWLQFNREVSPATRIGRQPRFRTGDPEWKRGVFFVAADLPIEAQVAPEVWWNQETGAFPNRSSGIWTKTGPVPKKVLYSYRFPNDQQGVPSVQGNTHSIILIYQLFETHLNHLEMAALMARIRHEIDVLVEVLFLQFSVVRSEQRPSGSPAHPLQLGWLRSPFTFQNSPKILQPIRYRRLQRERSLREHVVFQNAEDESVGIDCCSVKVLNGFHRNAFQTAFSKYRNSDEAQGEPVNLVDGGQNHRAQPKLGCAEKFETSANGKILLSSDFDTRTRCKLLLKT</sequence>
<evidence type="ECO:0000313" key="1">
    <source>
        <dbReference type="EMBL" id="CAB0008393.1"/>
    </source>
</evidence>
<proteinExistence type="predicted"/>
<name>A0A6H5GX49_9HEMI</name>
<dbReference type="EMBL" id="CADCXU010020448">
    <property type="protein sequence ID" value="CAB0008393.1"/>
    <property type="molecule type" value="Genomic_DNA"/>
</dbReference>
<dbReference type="Proteomes" id="UP000479000">
    <property type="component" value="Unassembled WGS sequence"/>
</dbReference>
<reference evidence="1 2" key="1">
    <citation type="submission" date="2020-02" db="EMBL/GenBank/DDBJ databases">
        <authorList>
            <person name="Ferguson B K."/>
        </authorList>
    </citation>
    <scope>NUCLEOTIDE SEQUENCE [LARGE SCALE GENOMIC DNA]</scope>
</reference>